<dbReference type="InterPro" id="IPR011992">
    <property type="entry name" value="EF-hand-dom_pair"/>
</dbReference>
<accession>A0A7J6PDQ2</accession>
<dbReference type="Gene3D" id="1.10.238.10">
    <property type="entry name" value="EF-hand"/>
    <property type="match status" value="1"/>
</dbReference>
<name>A0A7J6PDQ2_PEROL</name>
<dbReference type="PROSITE" id="PS00018">
    <property type="entry name" value="EF_HAND_1"/>
    <property type="match status" value="2"/>
</dbReference>
<organism evidence="5 6">
    <name type="scientific">Perkinsus olseni</name>
    <name type="common">Perkinsus atlanticus</name>
    <dbReference type="NCBI Taxonomy" id="32597"/>
    <lineage>
        <taxon>Eukaryota</taxon>
        <taxon>Sar</taxon>
        <taxon>Alveolata</taxon>
        <taxon>Perkinsozoa</taxon>
        <taxon>Perkinsea</taxon>
        <taxon>Perkinsida</taxon>
        <taxon>Perkinsidae</taxon>
        <taxon>Perkinsus</taxon>
    </lineage>
</organism>
<dbReference type="AlphaFoldDB" id="A0A7J6PDQ2"/>
<feature type="coiled-coil region" evidence="2">
    <location>
        <begin position="234"/>
        <end position="483"/>
    </location>
</feature>
<dbReference type="PANTHER" id="PTHR23159">
    <property type="entry name" value="CENTROSOMAL PROTEIN 2"/>
    <property type="match status" value="1"/>
</dbReference>
<evidence type="ECO:0000259" key="4">
    <source>
        <dbReference type="PROSITE" id="PS50222"/>
    </source>
</evidence>
<feature type="coiled-coil region" evidence="2">
    <location>
        <begin position="533"/>
        <end position="592"/>
    </location>
</feature>
<evidence type="ECO:0000313" key="6">
    <source>
        <dbReference type="Proteomes" id="UP000541610"/>
    </source>
</evidence>
<feature type="region of interest" description="Disordered" evidence="3">
    <location>
        <begin position="104"/>
        <end position="123"/>
    </location>
</feature>
<proteinExistence type="predicted"/>
<keyword evidence="2" id="KW-0175">Coiled coil</keyword>
<dbReference type="SUPFAM" id="SSF47473">
    <property type="entry name" value="EF-hand"/>
    <property type="match status" value="1"/>
</dbReference>
<feature type="coiled-coil region" evidence="2">
    <location>
        <begin position="630"/>
        <end position="664"/>
    </location>
</feature>
<dbReference type="InterPro" id="IPR018247">
    <property type="entry name" value="EF_Hand_1_Ca_BS"/>
</dbReference>
<reference evidence="5 6" key="1">
    <citation type="submission" date="2020-04" db="EMBL/GenBank/DDBJ databases">
        <title>Perkinsus olseni comparative genomics.</title>
        <authorList>
            <person name="Bogema D.R."/>
        </authorList>
    </citation>
    <scope>NUCLEOTIDE SEQUENCE [LARGE SCALE GENOMIC DNA]</scope>
    <source>
        <strain evidence="5">00978-12</strain>
    </source>
</reference>
<feature type="coiled-coil region" evidence="2">
    <location>
        <begin position="778"/>
        <end position="819"/>
    </location>
</feature>
<dbReference type="GO" id="GO:0005509">
    <property type="term" value="F:calcium ion binding"/>
    <property type="evidence" value="ECO:0007669"/>
    <property type="project" value="InterPro"/>
</dbReference>
<dbReference type="InterPro" id="IPR002048">
    <property type="entry name" value="EF_hand_dom"/>
</dbReference>
<dbReference type="Proteomes" id="UP000541610">
    <property type="component" value="Unassembled WGS sequence"/>
</dbReference>
<dbReference type="OrthoDB" id="26525at2759"/>
<dbReference type="PROSITE" id="PS50222">
    <property type="entry name" value="EF_HAND_2"/>
    <property type="match status" value="1"/>
</dbReference>
<dbReference type="EMBL" id="JABANP010000044">
    <property type="protein sequence ID" value="KAF4693501.1"/>
    <property type="molecule type" value="Genomic_DNA"/>
</dbReference>
<evidence type="ECO:0000256" key="3">
    <source>
        <dbReference type="SAM" id="MobiDB-lite"/>
    </source>
</evidence>
<feature type="domain" description="EF-hand" evidence="4">
    <location>
        <begin position="11"/>
        <end position="46"/>
    </location>
</feature>
<keyword evidence="1" id="KW-0106">Calcium</keyword>
<dbReference type="Gene3D" id="1.20.5.340">
    <property type="match status" value="1"/>
</dbReference>
<evidence type="ECO:0000313" key="5">
    <source>
        <dbReference type="EMBL" id="KAF4693501.1"/>
    </source>
</evidence>
<sequence length="854" mass="100313">MSAGDSGVEPLNEANLSALWKFYDKDKNGVITRAELENLLDNIRKKDKIKEPLSSSFVDEVEQLLDRNRGGHIAFVEFQSEFNRFWVYRFQMYERFARGDHTSTAAHHANHRHKSADDHDNSSIRVELEASRRRVDELERELGQLKQRGDPSDLNRRIRQLEDEIANLRERGDPSELARQVRDLENRLADLSQYGDPADLKHRIRELEGRVTDLQGDLERMGRYGSPEDLVRKIKSLELQLEDLTASEKEQKARLEAEKQRALQQQEEGAAEWANKCDELARTIKMIREEHESERENFARELSASRTRLTDKEREIDQLAATHRSEMGKLRDAHKRHRAEQEEQLDRAAASGRVILEAELRKKQQEHESALRDLSASHAADRDNSLIELHEQYKKKLEDWQKEQENLLRAKERQHDEVLRDLRETHRQQLEDAHREWQDAHRSALDDHKENHQRATQAHEEHISRLKERLREHQAVLESKEQEHAGIVSQLRETHRKELEGIKGEWQERHDNVLKKRVTEHAGMLELKEKEHQDEIRRRAREHEEALKRKQLEYETAISRREKSADDLKGVVERLEQNIQDLNGKLEEARTQARGRTGALEAQWSRHTQELKQAFLRKERDLTRKFEGRLAELLAEYKSLHADHNELVESKKDVEAELQFVKKEKYESESKLQALRTITEGELKKLRTELARERLRWTKEILPQNLGVIMREVEFLYEQNQSDVAQVRGMRRIIALVGRYLGQLLPKGTVDLRIFVDSDDVDEGGALWRALHCGFGGLENIKNASEDKQARLDKMEETMESMIQRLAFEEARSEQLERLLSTANLSRLRMGEDFRMRVDADKSMLRRAEEKKIP</sequence>
<comment type="caution">
    <text evidence="5">The sequence shown here is derived from an EMBL/GenBank/DDBJ whole genome shotgun (WGS) entry which is preliminary data.</text>
</comment>
<gene>
    <name evidence="5" type="ORF">FOZ60_010683</name>
</gene>
<evidence type="ECO:0000256" key="1">
    <source>
        <dbReference type="ARBA" id="ARBA00022837"/>
    </source>
</evidence>
<protein>
    <recommendedName>
        <fullName evidence="4">EF-hand domain-containing protein</fullName>
    </recommendedName>
</protein>
<evidence type="ECO:0000256" key="2">
    <source>
        <dbReference type="SAM" id="Coils"/>
    </source>
</evidence>
<dbReference type="PANTHER" id="PTHR23159:SF31">
    <property type="entry name" value="CENTROSOME-ASSOCIATED PROTEIN CEP250 ISOFORM X1"/>
    <property type="match status" value="1"/>
</dbReference>